<dbReference type="GO" id="GO:0016301">
    <property type="term" value="F:kinase activity"/>
    <property type="evidence" value="ECO:0007669"/>
    <property type="project" value="UniProtKB-KW"/>
</dbReference>
<gene>
    <name evidence="1" type="ORF">BMWSH_4155</name>
</gene>
<keyword evidence="1" id="KW-0808">Transferase</keyword>
<dbReference type="Proteomes" id="UP000001283">
    <property type="component" value="Chromosome"/>
</dbReference>
<dbReference type="EMBL" id="CP003017">
    <property type="protein sequence ID" value="AEN91034.1"/>
    <property type="molecule type" value="Genomic_DNA"/>
</dbReference>
<dbReference type="Gene3D" id="3.40.50.300">
    <property type="entry name" value="P-loop containing nucleotide triphosphate hydrolases"/>
    <property type="match status" value="1"/>
</dbReference>
<reference evidence="1 2" key="1">
    <citation type="journal article" date="2011" name="J. Bacteriol.">
        <title>Complete genome sequence of the industrial strain Bacillus megaterium WSH-002.</title>
        <authorList>
            <person name="Liu L."/>
            <person name="Li Y."/>
            <person name="Zhang J."/>
            <person name="Zou W."/>
            <person name="Zhou Z."/>
            <person name="Liu J."/>
            <person name="Li X."/>
            <person name="Wang L."/>
            <person name="Chen J."/>
        </authorList>
    </citation>
    <scope>NUCLEOTIDE SEQUENCE [LARGE SCALE GENOMIC DNA]</scope>
    <source>
        <strain evidence="1 2">WSH-002</strain>
    </source>
</reference>
<sequence>MKLMISIKKKYTYDAFGLNILSELSLPELNRPVFPGDHIDVSIKLSDLSIDKIELDQKNGFTVRSHYVAFEVPSLAIFSIKNGKEIIVAPLNDFDEAKARLYVLGTCMGVILMQQQTLPLHGSAIAIDGRAYAIVGNSGAGKSTLASAFIQKGYKLISDDVIPLTFSDERIPMVQPTYPQQKLWEESLNEFGIDSRKYNPLFERETKYSVPVKDSFYNQPIPLAGIFELVKGSGESVEIRQTNGLESFRILLHHTFRGSLLQRLGLKEWHFIYSSEILKSVNTFQVTRSSSNFTPYESVSKILNIVKEGNLID</sequence>
<keyword evidence="1" id="KW-0418">Kinase</keyword>
<evidence type="ECO:0000313" key="1">
    <source>
        <dbReference type="EMBL" id="AEN91034.1"/>
    </source>
</evidence>
<dbReference type="AlphaFoldDB" id="A0A8D3X4S1"/>
<accession>A0A8D3X4S1</accession>
<dbReference type="KEGG" id="bmh:BMWSH_4155"/>
<dbReference type="InterPro" id="IPR027417">
    <property type="entry name" value="P-loop_NTPase"/>
</dbReference>
<proteinExistence type="predicted"/>
<organism evidence="1 2">
    <name type="scientific">Priestia megaterium (strain WSH-002)</name>
    <name type="common">Bacillus megaterium</name>
    <dbReference type="NCBI Taxonomy" id="1006007"/>
    <lineage>
        <taxon>Bacteria</taxon>
        <taxon>Bacillati</taxon>
        <taxon>Bacillota</taxon>
        <taxon>Bacilli</taxon>
        <taxon>Bacillales</taxon>
        <taxon>Bacillaceae</taxon>
        <taxon>Priestia</taxon>
    </lineage>
</organism>
<name>A0A8D3X4S1_PRIMW</name>
<protein>
    <submittedName>
        <fullName evidence="1">HPr kinase</fullName>
    </submittedName>
</protein>
<dbReference type="SUPFAM" id="SSF53795">
    <property type="entry name" value="PEP carboxykinase-like"/>
    <property type="match status" value="1"/>
</dbReference>
<evidence type="ECO:0000313" key="2">
    <source>
        <dbReference type="Proteomes" id="UP000001283"/>
    </source>
</evidence>